<evidence type="ECO:0000256" key="1">
    <source>
        <dbReference type="SAM" id="MobiDB-lite"/>
    </source>
</evidence>
<reference evidence="2" key="1">
    <citation type="submission" date="2016-08" db="EMBL/GenBank/DDBJ databases">
        <authorList>
            <person name="Seilhamer J.J."/>
        </authorList>
    </citation>
    <scope>NUCLEOTIDE SEQUENCE</scope>
    <source>
        <strain evidence="2">86-1</strain>
    </source>
</reference>
<dbReference type="PROSITE" id="PS51257">
    <property type="entry name" value="PROKAR_LIPOPROTEIN"/>
    <property type="match status" value="1"/>
</dbReference>
<dbReference type="EMBL" id="FMJC01000002">
    <property type="protein sequence ID" value="SCM73254.1"/>
    <property type="molecule type" value="Genomic_DNA"/>
</dbReference>
<proteinExistence type="predicted"/>
<sequence length="59" mass="6107">MRSARGRAAAGAREQAGQHCSDDAHLTPVGFIVSCRYIKGASDTTGAAGKQSRTAWANS</sequence>
<name>A0A212L6Q1_9BACT</name>
<organism evidence="2">
    <name type="scientific">uncultured Desulfovibrio sp</name>
    <dbReference type="NCBI Taxonomy" id="167968"/>
    <lineage>
        <taxon>Bacteria</taxon>
        <taxon>Pseudomonadati</taxon>
        <taxon>Thermodesulfobacteriota</taxon>
        <taxon>Desulfovibrionia</taxon>
        <taxon>Desulfovibrionales</taxon>
        <taxon>Desulfovibrionaceae</taxon>
        <taxon>Desulfovibrio</taxon>
        <taxon>environmental samples</taxon>
    </lineage>
</organism>
<protein>
    <submittedName>
        <fullName evidence="2">Uncharacterized protein</fullName>
    </submittedName>
</protein>
<accession>A0A212L6Q1</accession>
<gene>
    <name evidence="2" type="ORF">KL86DES1_21180</name>
</gene>
<feature type="region of interest" description="Disordered" evidence="1">
    <location>
        <begin position="1"/>
        <end position="23"/>
    </location>
</feature>
<evidence type="ECO:0000313" key="2">
    <source>
        <dbReference type="EMBL" id="SCM73254.1"/>
    </source>
</evidence>
<feature type="compositionally biased region" description="Low complexity" evidence="1">
    <location>
        <begin position="1"/>
        <end position="18"/>
    </location>
</feature>
<dbReference type="AlphaFoldDB" id="A0A212L6Q1"/>